<name>A0A0F9ESL9_9ZZZZ</name>
<evidence type="ECO:0000259" key="5">
    <source>
        <dbReference type="Pfam" id="PF00551"/>
    </source>
</evidence>
<organism evidence="7">
    <name type="scientific">marine sediment metagenome</name>
    <dbReference type="NCBI Taxonomy" id="412755"/>
    <lineage>
        <taxon>unclassified sequences</taxon>
        <taxon>metagenomes</taxon>
        <taxon>ecological metagenomes</taxon>
    </lineage>
</organism>
<dbReference type="InterPro" id="IPR044135">
    <property type="entry name" value="Met-tRNA-FMT_C"/>
</dbReference>
<reference evidence="7" key="1">
    <citation type="journal article" date="2015" name="Nature">
        <title>Complex archaea that bridge the gap between prokaryotes and eukaryotes.</title>
        <authorList>
            <person name="Spang A."/>
            <person name="Saw J.H."/>
            <person name="Jorgensen S.L."/>
            <person name="Zaremba-Niedzwiedzka K."/>
            <person name="Martijn J."/>
            <person name="Lind A.E."/>
            <person name="van Eijk R."/>
            <person name="Schleper C."/>
            <person name="Guy L."/>
            <person name="Ettema T.J."/>
        </authorList>
    </citation>
    <scope>NUCLEOTIDE SEQUENCE</scope>
</reference>
<accession>A0A0F9ESL9</accession>
<evidence type="ECO:0000256" key="4">
    <source>
        <dbReference type="ARBA" id="ARBA00022917"/>
    </source>
</evidence>
<evidence type="ECO:0000256" key="3">
    <source>
        <dbReference type="ARBA" id="ARBA00022679"/>
    </source>
</evidence>
<dbReference type="InterPro" id="IPR011034">
    <property type="entry name" value="Formyl_transferase-like_C_sf"/>
</dbReference>
<comment type="similarity">
    <text evidence="1">Belongs to the Fmt family.</text>
</comment>
<dbReference type="NCBIfam" id="TIGR00460">
    <property type="entry name" value="fmt"/>
    <property type="match status" value="1"/>
</dbReference>
<gene>
    <name evidence="7" type="ORF">LCGC14_2330760</name>
</gene>
<dbReference type="InterPro" id="IPR005794">
    <property type="entry name" value="Fmt"/>
</dbReference>
<dbReference type="EMBL" id="LAZR01033496">
    <property type="protein sequence ID" value="KKL47915.1"/>
    <property type="molecule type" value="Genomic_DNA"/>
</dbReference>
<dbReference type="PANTHER" id="PTHR11138">
    <property type="entry name" value="METHIONYL-TRNA FORMYLTRANSFERASE"/>
    <property type="match status" value="1"/>
</dbReference>
<dbReference type="GO" id="GO:0004479">
    <property type="term" value="F:methionyl-tRNA formyltransferase activity"/>
    <property type="evidence" value="ECO:0007669"/>
    <property type="project" value="UniProtKB-EC"/>
</dbReference>
<dbReference type="Gene3D" id="3.40.50.12230">
    <property type="match status" value="1"/>
</dbReference>
<comment type="caution">
    <text evidence="7">The sequence shown here is derived from an EMBL/GenBank/DDBJ whole genome shotgun (WGS) entry which is preliminary data.</text>
</comment>
<dbReference type="InterPro" id="IPR001555">
    <property type="entry name" value="GART_AS"/>
</dbReference>
<feature type="domain" description="Formyl transferase C-terminal" evidence="6">
    <location>
        <begin position="204"/>
        <end position="306"/>
    </location>
</feature>
<sequence>MRIVFAGTPEFAAHHLQTLLDDDHHKIVAVYTQPDRPAGRGKKLTPSPVKALAQAHGLTVNQPASLKEAEQQKNLNDLNADIMVVVAYGLLLPKAILDTPQLGCINVHASLLPRWRGAAPIQRAIEAGDKETGVTIMQMDIGLDTGDMLLKAHCPITETDTGGSLHDKLASIGPPALLKTLLELEEGSAVAEKQDDELSNYAPKISKNEALVDWSQSAKVIARKVRAFNPFPVTYTTLGNGGREQTERVRLWQAEWSMDCTEADPGTIIDAANSGIRVNTGEGSLLITELQLPGKKRLPVAELLKSRADLFTPGTVLGQGITGL</sequence>
<dbReference type="SUPFAM" id="SSF53328">
    <property type="entry name" value="Formyltransferase"/>
    <property type="match status" value="1"/>
</dbReference>
<dbReference type="AlphaFoldDB" id="A0A0F9ESL9"/>
<dbReference type="InterPro" id="IPR002376">
    <property type="entry name" value="Formyl_transf_N"/>
</dbReference>
<evidence type="ECO:0000256" key="2">
    <source>
        <dbReference type="ARBA" id="ARBA00012261"/>
    </source>
</evidence>
<dbReference type="CDD" id="cd08704">
    <property type="entry name" value="Met_tRNA_FMT_C"/>
    <property type="match status" value="1"/>
</dbReference>
<dbReference type="HAMAP" id="MF_00182">
    <property type="entry name" value="Formyl_trans"/>
    <property type="match status" value="1"/>
</dbReference>
<keyword evidence="4" id="KW-0648">Protein biosynthesis</keyword>
<dbReference type="FunFam" id="3.40.50.12230:FF:000001">
    <property type="entry name" value="Methionyl-tRNA formyltransferase"/>
    <property type="match status" value="1"/>
</dbReference>
<dbReference type="GO" id="GO:0005829">
    <property type="term" value="C:cytosol"/>
    <property type="evidence" value="ECO:0007669"/>
    <property type="project" value="TreeGrafter"/>
</dbReference>
<dbReference type="InterPro" id="IPR041711">
    <property type="entry name" value="Met-tRNA-FMT_N"/>
</dbReference>
<evidence type="ECO:0000313" key="7">
    <source>
        <dbReference type="EMBL" id="KKL47915.1"/>
    </source>
</evidence>
<dbReference type="Pfam" id="PF00551">
    <property type="entry name" value="Formyl_trans_N"/>
    <property type="match status" value="1"/>
</dbReference>
<proteinExistence type="inferred from homology"/>
<dbReference type="Pfam" id="PF02911">
    <property type="entry name" value="Formyl_trans_C"/>
    <property type="match status" value="1"/>
</dbReference>
<evidence type="ECO:0000259" key="6">
    <source>
        <dbReference type="Pfam" id="PF02911"/>
    </source>
</evidence>
<dbReference type="PROSITE" id="PS00373">
    <property type="entry name" value="GART"/>
    <property type="match status" value="1"/>
</dbReference>
<protein>
    <recommendedName>
        <fullName evidence="2">methionyl-tRNA formyltransferase</fullName>
        <ecNumber evidence="2">2.1.2.9</ecNumber>
    </recommendedName>
</protein>
<dbReference type="InterPro" id="IPR036477">
    <property type="entry name" value="Formyl_transf_N_sf"/>
</dbReference>
<dbReference type="EC" id="2.1.2.9" evidence="2"/>
<keyword evidence="3" id="KW-0808">Transferase</keyword>
<dbReference type="CDD" id="cd08646">
    <property type="entry name" value="FMT_core_Met-tRNA-FMT_N"/>
    <property type="match status" value="1"/>
</dbReference>
<dbReference type="FunFam" id="3.40.50.170:FF:000003">
    <property type="entry name" value="Methionyl-tRNA formyltransferase"/>
    <property type="match status" value="1"/>
</dbReference>
<dbReference type="InterPro" id="IPR005793">
    <property type="entry name" value="Formyl_trans_C"/>
</dbReference>
<dbReference type="PANTHER" id="PTHR11138:SF5">
    <property type="entry name" value="METHIONYL-TRNA FORMYLTRANSFERASE, MITOCHONDRIAL"/>
    <property type="match status" value="1"/>
</dbReference>
<evidence type="ECO:0000256" key="1">
    <source>
        <dbReference type="ARBA" id="ARBA00010699"/>
    </source>
</evidence>
<feature type="domain" description="Formyl transferase N-terminal" evidence="5">
    <location>
        <begin position="1"/>
        <end position="180"/>
    </location>
</feature>
<dbReference type="SUPFAM" id="SSF50486">
    <property type="entry name" value="FMT C-terminal domain-like"/>
    <property type="match status" value="1"/>
</dbReference>